<evidence type="ECO:0000256" key="1">
    <source>
        <dbReference type="SAM" id="MobiDB-lite"/>
    </source>
</evidence>
<gene>
    <name evidence="2" type="ORF">PSTG_10102</name>
</gene>
<protein>
    <submittedName>
        <fullName evidence="2">Uncharacterized protein</fullName>
    </submittedName>
</protein>
<evidence type="ECO:0000313" key="3">
    <source>
        <dbReference type="Proteomes" id="UP000054564"/>
    </source>
</evidence>
<accession>A0A0L0VBA5</accession>
<dbReference type="AlphaFoldDB" id="A0A0L0VBA5"/>
<evidence type="ECO:0000313" key="2">
    <source>
        <dbReference type="EMBL" id="KNE96543.1"/>
    </source>
</evidence>
<name>A0A0L0VBA5_9BASI</name>
<keyword evidence="3" id="KW-1185">Reference proteome</keyword>
<proteinExistence type="predicted"/>
<organism evidence="2 3">
    <name type="scientific">Puccinia striiformis f. sp. tritici PST-78</name>
    <dbReference type="NCBI Taxonomy" id="1165861"/>
    <lineage>
        <taxon>Eukaryota</taxon>
        <taxon>Fungi</taxon>
        <taxon>Dikarya</taxon>
        <taxon>Basidiomycota</taxon>
        <taxon>Pucciniomycotina</taxon>
        <taxon>Pucciniomycetes</taxon>
        <taxon>Pucciniales</taxon>
        <taxon>Pucciniaceae</taxon>
        <taxon>Puccinia</taxon>
    </lineage>
</organism>
<comment type="caution">
    <text evidence="2">The sequence shown here is derived from an EMBL/GenBank/DDBJ whole genome shotgun (WGS) entry which is preliminary data.</text>
</comment>
<dbReference type="Proteomes" id="UP000054564">
    <property type="component" value="Unassembled WGS sequence"/>
</dbReference>
<feature type="region of interest" description="Disordered" evidence="1">
    <location>
        <begin position="157"/>
        <end position="178"/>
    </location>
</feature>
<dbReference type="EMBL" id="AJIL01000080">
    <property type="protein sequence ID" value="KNE96543.1"/>
    <property type="molecule type" value="Genomic_DNA"/>
</dbReference>
<sequence length="178" mass="19632">MADIHHHQLDECPSGNSVLLAISPQINVSILVHEKSDIFSLHPRLFVAVETEVPLQPPVSISLMLGMPLVSSGNKSLEEFIEKSSRVPQTSILNSELEVEPVGLSSSGTRITPKIRRLEYEIDNISASSASRLLEQFPVAAGFAKWHQMSIMSAELSKQSPQEAMNDGCEHQDMEKMN</sequence>
<feature type="compositionally biased region" description="Basic and acidic residues" evidence="1">
    <location>
        <begin position="168"/>
        <end position="178"/>
    </location>
</feature>
<reference evidence="3" key="1">
    <citation type="submission" date="2014-03" db="EMBL/GenBank/DDBJ databases">
        <title>The Genome Sequence of Puccinia striiformis f. sp. tritici PST-78.</title>
        <authorList>
            <consortium name="The Broad Institute Genome Sequencing Platform"/>
            <person name="Cuomo C."/>
            <person name="Hulbert S."/>
            <person name="Chen X."/>
            <person name="Walker B."/>
            <person name="Young S.K."/>
            <person name="Zeng Q."/>
            <person name="Gargeya S."/>
            <person name="Fitzgerald M."/>
            <person name="Haas B."/>
            <person name="Abouelleil A."/>
            <person name="Alvarado L."/>
            <person name="Arachchi H.M."/>
            <person name="Berlin A.M."/>
            <person name="Chapman S.B."/>
            <person name="Goldberg J."/>
            <person name="Griggs A."/>
            <person name="Gujja S."/>
            <person name="Hansen M."/>
            <person name="Howarth C."/>
            <person name="Imamovic A."/>
            <person name="Larimer J."/>
            <person name="McCowan C."/>
            <person name="Montmayeur A."/>
            <person name="Murphy C."/>
            <person name="Neiman D."/>
            <person name="Pearson M."/>
            <person name="Priest M."/>
            <person name="Roberts A."/>
            <person name="Saif S."/>
            <person name="Shea T."/>
            <person name="Sisk P."/>
            <person name="Sykes S."/>
            <person name="Wortman J."/>
            <person name="Nusbaum C."/>
            <person name="Birren B."/>
        </authorList>
    </citation>
    <scope>NUCLEOTIDE SEQUENCE [LARGE SCALE GENOMIC DNA]</scope>
    <source>
        <strain evidence="3">race PST-78</strain>
    </source>
</reference>